<evidence type="ECO:0000313" key="3">
    <source>
        <dbReference type="EMBL" id="MFC3104587.1"/>
    </source>
</evidence>
<dbReference type="RefSeq" id="WP_380689864.1">
    <property type="nucleotide sequence ID" value="NZ_JBHRSS010000004.1"/>
</dbReference>
<dbReference type="Pfam" id="PF13410">
    <property type="entry name" value="GST_C_2"/>
    <property type="match status" value="1"/>
</dbReference>
<dbReference type="Proteomes" id="UP001595462">
    <property type="component" value="Unassembled WGS sequence"/>
</dbReference>
<name>A0ABV7EPB1_9GAMM</name>
<dbReference type="InterPro" id="IPR004045">
    <property type="entry name" value="Glutathione_S-Trfase_N"/>
</dbReference>
<feature type="domain" description="GST C-terminal" evidence="2">
    <location>
        <begin position="84"/>
        <end position="238"/>
    </location>
</feature>
<dbReference type="SUPFAM" id="SSF52833">
    <property type="entry name" value="Thioredoxin-like"/>
    <property type="match status" value="1"/>
</dbReference>
<sequence length="311" mass="33937">MTSLILHHFDASPFSEKVRLILGYKNLAWQSVQVPRIMPKPDLMPLTGGYRKTPVLQIGRDIYCDTRLIARTIDRLAREPTLLPPGQAASVRALEHLADSQLFLAAVPVLFRPEGRKVLQEKLGDAYLAKFQADRAKLFQGGSVARPDEVFSRANWAPAMADLDAQLAESAFLLGDAPTLADFAVYHPVWYVRGNAGVAPTLDVYPHLLQWFARMRDIGHGRPTELAACEALEIASDCQEWQSLADTFDNSLGLSAGDAIVVSARDYGVDGVAGELVHLDALSVVVAREVEGVGPVRVHFPRVGFDIAGCA</sequence>
<evidence type="ECO:0000259" key="1">
    <source>
        <dbReference type="PROSITE" id="PS50404"/>
    </source>
</evidence>
<evidence type="ECO:0000313" key="4">
    <source>
        <dbReference type="Proteomes" id="UP001595462"/>
    </source>
</evidence>
<dbReference type="PROSITE" id="PS50405">
    <property type="entry name" value="GST_CTER"/>
    <property type="match status" value="1"/>
</dbReference>
<gene>
    <name evidence="3" type="ORF">ACFOSU_11885</name>
</gene>
<dbReference type="CDD" id="cd00570">
    <property type="entry name" value="GST_N_family"/>
    <property type="match status" value="1"/>
</dbReference>
<evidence type="ECO:0000259" key="2">
    <source>
        <dbReference type="PROSITE" id="PS50405"/>
    </source>
</evidence>
<dbReference type="Pfam" id="PF13417">
    <property type="entry name" value="GST_N_3"/>
    <property type="match status" value="1"/>
</dbReference>
<proteinExistence type="predicted"/>
<dbReference type="InterPro" id="IPR010987">
    <property type="entry name" value="Glutathione-S-Trfase_C-like"/>
</dbReference>
<dbReference type="Gene3D" id="3.40.30.110">
    <property type="match status" value="2"/>
</dbReference>
<dbReference type="CDD" id="cd00299">
    <property type="entry name" value="GST_C_family"/>
    <property type="match status" value="1"/>
</dbReference>
<dbReference type="InterPro" id="IPR036249">
    <property type="entry name" value="Thioredoxin-like_sf"/>
</dbReference>
<protein>
    <submittedName>
        <fullName evidence="3">Glutathione S-transferase family protein</fullName>
    </submittedName>
</protein>
<reference evidence="4" key="1">
    <citation type="journal article" date="2019" name="Int. J. Syst. Evol. Microbiol.">
        <title>The Global Catalogue of Microorganisms (GCM) 10K type strain sequencing project: providing services to taxonomists for standard genome sequencing and annotation.</title>
        <authorList>
            <consortium name="The Broad Institute Genomics Platform"/>
            <consortium name="The Broad Institute Genome Sequencing Center for Infectious Disease"/>
            <person name="Wu L."/>
            <person name="Ma J."/>
        </authorList>
    </citation>
    <scope>NUCLEOTIDE SEQUENCE [LARGE SCALE GENOMIC DNA]</scope>
    <source>
        <strain evidence="4">KCTC 52640</strain>
    </source>
</reference>
<dbReference type="SUPFAM" id="SSF47616">
    <property type="entry name" value="GST C-terminal domain-like"/>
    <property type="match status" value="1"/>
</dbReference>
<organism evidence="3 4">
    <name type="scientific">Salinisphaera aquimarina</name>
    <dbReference type="NCBI Taxonomy" id="2094031"/>
    <lineage>
        <taxon>Bacteria</taxon>
        <taxon>Pseudomonadati</taxon>
        <taxon>Pseudomonadota</taxon>
        <taxon>Gammaproteobacteria</taxon>
        <taxon>Salinisphaerales</taxon>
        <taxon>Salinisphaeraceae</taxon>
        <taxon>Salinisphaera</taxon>
    </lineage>
</organism>
<dbReference type="InterPro" id="IPR036282">
    <property type="entry name" value="Glutathione-S-Trfase_C_sf"/>
</dbReference>
<dbReference type="PROSITE" id="PS50404">
    <property type="entry name" value="GST_NTER"/>
    <property type="match status" value="1"/>
</dbReference>
<keyword evidence="4" id="KW-1185">Reference proteome</keyword>
<accession>A0ABV7EPB1</accession>
<comment type="caution">
    <text evidence="3">The sequence shown here is derived from an EMBL/GenBank/DDBJ whole genome shotgun (WGS) entry which is preliminary data.</text>
</comment>
<dbReference type="EMBL" id="JBHRSS010000004">
    <property type="protein sequence ID" value="MFC3104587.1"/>
    <property type="molecule type" value="Genomic_DNA"/>
</dbReference>
<feature type="domain" description="GST N-terminal" evidence="1">
    <location>
        <begin position="2"/>
        <end position="81"/>
    </location>
</feature>